<sequence>MADPVTGTSTDNDKRMRLSTYVLAARLERIVELANHRLGVMADGRFRAGARRRVGAWSATRRSRAAGPRPVDRAGSAPTNTLSGGESFTTSLALALGLADAIREESGGREFGTLFVDEGFGSLDRDSLEQVLDVPGPVA</sequence>
<proteinExistence type="predicted"/>
<evidence type="ECO:0000313" key="2">
    <source>
        <dbReference type="Proteomes" id="UP001059663"/>
    </source>
</evidence>
<dbReference type="EMBL" id="CP087977">
    <property type="protein sequence ID" value="UUZ46195.1"/>
    <property type="molecule type" value="Genomic_DNA"/>
</dbReference>
<reference evidence="1" key="1">
    <citation type="submission" date="2021-11" db="EMBL/GenBank/DDBJ databases">
        <title>Study of the species diversity of bacterial strains isolated from a unique natural object - Shulgan-Tash cave (Bashkiria).</title>
        <authorList>
            <person name="Sazanova A.L."/>
            <person name="Chirak E.R."/>
            <person name="Safronova V.I."/>
        </authorList>
    </citation>
    <scope>NUCLEOTIDE SEQUENCE</scope>
    <source>
        <strain evidence="1">P1</strain>
    </source>
</reference>
<accession>A0AC61U7Z6</accession>
<gene>
    <name evidence="1" type="ORF">LP422_10600</name>
</gene>
<evidence type="ECO:0000313" key="1">
    <source>
        <dbReference type="EMBL" id="UUZ46195.1"/>
    </source>
</evidence>
<dbReference type="Proteomes" id="UP001059663">
    <property type="component" value="Chromosome"/>
</dbReference>
<name>A0AC61U7Z6_9MICO</name>
<protein>
    <submittedName>
        <fullName evidence="1">Uncharacterized protein</fullName>
    </submittedName>
</protein>
<organism evidence="1 2">
    <name type="scientific">Janibacter limosus</name>
    <dbReference type="NCBI Taxonomy" id="53458"/>
    <lineage>
        <taxon>Bacteria</taxon>
        <taxon>Bacillati</taxon>
        <taxon>Actinomycetota</taxon>
        <taxon>Actinomycetes</taxon>
        <taxon>Micrococcales</taxon>
        <taxon>Intrasporangiaceae</taxon>
        <taxon>Janibacter</taxon>
    </lineage>
</organism>